<evidence type="ECO:0000313" key="15">
    <source>
        <dbReference type="EMBL" id="QOQ79743.1"/>
    </source>
</evidence>
<evidence type="ECO:0000256" key="10">
    <source>
        <dbReference type="ARBA" id="ARBA00023239"/>
    </source>
</evidence>
<keyword evidence="7" id="KW-0411">Iron-sulfur</keyword>
<keyword evidence="4 12" id="KW-0227">DNA damage</keyword>
<evidence type="ECO:0000256" key="1">
    <source>
        <dbReference type="ARBA" id="ARBA00008343"/>
    </source>
</evidence>
<keyword evidence="6" id="KW-0408">Iron</keyword>
<dbReference type="Proteomes" id="UP000595091">
    <property type="component" value="Chromosome"/>
</dbReference>
<dbReference type="GO" id="GO:0006285">
    <property type="term" value="P:base-excision repair, AP site formation"/>
    <property type="evidence" value="ECO:0007669"/>
    <property type="project" value="TreeGrafter"/>
</dbReference>
<feature type="domain" description="HhH-GPD" evidence="13">
    <location>
        <begin position="51"/>
        <end position="199"/>
    </location>
</feature>
<dbReference type="AlphaFoldDB" id="A0A0U4HQX2"/>
<keyword evidence="3" id="KW-0479">Metal-binding</keyword>
<evidence type="ECO:0000256" key="12">
    <source>
        <dbReference type="HAMAP-Rule" id="MF_00942"/>
    </source>
</evidence>
<keyword evidence="5 12" id="KW-0378">Hydrolase</keyword>
<dbReference type="EMBL" id="CP063065">
    <property type="protein sequence ID" value="QOQ79743.1"/>
    <property type="molecule type" value="Genomic_DNA"/>
</dbReference>
<dbReference type="InterPro" id="IPR011257">
    <property type="entry name" value="DNA_glycosylase"/>
</dbReference>
<dbReference type="PANTHER" id="PTHR10359:SF18">
    <property type="entry name" value="ENDONUCLEASE III"/>
    <property type="match status" value="1"/>
</dbReference>
<dbReference type="Gene3D" id="1.10.340.30">
    <property type="entry name" value="Hypothetical protein, domain 2"/>
    <property type="match status" value="1"/>
</dbReference>
<dbReference type="InterPro" id="IPR005759">
    <property type="entry name" value="Nth"/>
</dbReference>
<keyword evidence="8 12" id="KW-0238">DNA-binding</keyword>
<dbReference type="GO" id="GO:0003677">
    <property type="term" value="F:DNA binding"/>
    <property type="evidence" value="ECO:0007669"/>
    <property type="project" value="UniProtKB-UniRule"/>
</dbReference>
<dbReference type="GO" id="GO:0046872">
    <property type="term" value="F:metal ion binding"/>
    <property type="evidence" value="ECO:0007669"/>
    <property type="project" value="UniProtKB-KW"/>
</dbReference>
<dbReference type="SUPFAM" id="SSF48150">
    <property type="entry name" value="DNA-glycosylase"/>
    <property type="match status" value="1"/>
</dbReference>
<proteinExistence type="inferred from homology"/>
<comment type="function">
    <text evidence="12">DNA repair enzyme that has both DNA N-glycosylase activity and AP-lyase activity. The DNA N-glycosylase activity releases various damaged pyrimidines from DNA by cleaving the N-glycosidic bond, leaving an AP (apurinic/apyrimidinic) site. The AP-lyase activity cleaves the phosphodiester bond 3' to the AP site by a beta-elimination, leaving a 3'-terminal unsaturated sugar and a product with a terminal 5'-phosphate.</text>
</comment>
<dbReference type="EMBL" id="CP014162">
    <property type="protein sequence ID" value="AMB98133.1"/>
    <property type="molecule type" value="Genomic_DNA"/>
</dbReference>
<dbReference type="InterPro" id="IPR023170">
    <property type="entry name" value="HhH_base_excis_C"/>
</dbReference>
<reference evidence="15 17" key="3">
    <citation type="submission" date="2020-10" db="EMBL/GenBank/DDBJ databases">
        <title>Plasmid carrying two tetracycline resistance determinant.</title>
        <authorList>
            <person name="Yang Q."/>
        </authorList>
    </citation>
    <scope>NUCLEOTIDE SEQUENCE [LARGE SCALE GENOMIC DNA]</scope>
    <source>
        <strain evidence="15 17">T43</strain>
    </source>
</reference>
<evidence type="ECO:0000256" key="5">
    <source>
        <dbReference type="ARBA" id="ARBA00022801"/>
    </source>
</evidence>
<evidence type="ECO:0000313" key="14">
    <source>
        <dbReference type="EMBL" id="AMB98133.1"/>
    </source>
</evidence>
<keyword evidence="2" id="KW-0004">4Fe-4S</keyword>
<protein>
    <recommendedName>
        <fullName evidence="12">Endonuclease III</fullName>
        <ecNumber evidence="12">4.2.99.18</ecNumber>
    </recommendedName>
    <alternativeName>
        <fullName evidence="12">DNA-(apurinic or apyrimidinic site) lyase</fullName>
    </alternativeName>
</protein>
<dbReference type="PANTHER" id="PTHR10359">
    <property type="entry name" value="A/G-SPECIFIC ADENINE GLYCOSYLASE/ENDONUCLEASE III"/>
    <property type="match status" value="1"/>
</dbReference>
<dbReference type="FunFam" id="1.10.1670.10:FF:000001">
    <property type="entry name" value="Endonuclease III"/>
    <property type="match status" value="1"/>
</dbReference>
<sequence length="223" mass="25264">MEEEGLAVTELPLKTKAETIAILDELDKLYPNPKTMLDYQTPFQLVIAVLMSAQTTDVAVNKVTPDLFAKYPDPDHMAEADLADLESYIKTIGLYHNKAKNMKKTAIILRDEFNGQVPKTREELIQLPGVGRKTANVVLSEAFGIPTIAVDTHVERVTKRMGIVDPDASVRQTEETLMAKIPKERWRDAHHQFIYFGREYCTARNPKCASDPRITFCECRKLK</sequence>
<evidence type="ECO:0000259" key="13">
    <source>
        <dbReference type="SMART" id="SM00478"/>
    </source>
</evidence>
<comment type="similarity">
    <text evidence="1 12">Belongs to the Nth/MutY family.</text>
</comment>
<name>A0A0U4HQX2_9LACT</name>
<evidence type="ECO:0000256" key="4">
    <source>
        <dbReference type="ARBA" id="ARBA00022763"/>
    </source>
</evidence>
<reference evidence="16" key="2">
    <citation type="submission" date="2016-01" db="EMBL/GenBank/DDBJ databases">
        <title>Six Aerococcus type strain genome sequencing and assembly using PacBio and Illumina Hiseq.</title>
        <authorList>
            <person name="Carkaci D."/>
            <person name="Dargis R."/>
            <person name="Nielsen X.C."/>
            <person name="Skovgaard O."/>
            <person name="Fuursted K."/>
            <person name="Christensen J.J."/>
        </authorList>
    </citation>
    <scope>NUCLEOTIDE SEQUENCE [LARGE SCALE GENOMIC DNA]</scope>
    <source>
        <strain evidence="16">CCUG28094</strain>
    </source>
</reference>
<comment type="cofactor">
    <cofactor evidence="12">
        <name>[4Fe-4S] cluster</name>
        <dbReference type="ChEBI" id="CHEBI:49883"/>
    </cofactor>
    <text evidence="12">Binds 1 [4Fe-4S] cluster.</text>
</comment>
<dbReference type="CDD" id="cd00056">
    <property type="entry name" value="ENDO3c"/>
    <property type="match status" value="1"/>
</dbReference>
<dbReference type="InterPro" id="IPR000445">
    <property type="entry name" value="HhH_motif"/>
</dbReference>
<evidence type="ECO:0000256" key="2">
    <source>
        <dbReference type="ARBA" id="ARBA00022485"/>
    </source>
</evidence>
<dbReference type="RefSeq" id="WP_050857385.1">
    <property type="nucleotide sequence ID" value="NZ_CP014162.1"/>
</dbReference>
<reference evidence="14 16" key="1">
    <citation type="journal article" date="2016" name="Genome Announc.">
        <title>Complete Genome Sequences of Aerococcus christensenii CCUG 28831T, Aerococcus sanguinicola CCUG 43001T, Aerococcus urinae CCUG 36881T, Aerococcus urinaeequi CCUG 28094T, Aerococcus urinaehominis CCUG 42038 BT, and Aerococcus viridans CCUG 4311T.</title>
        <authorList>
            <person name="Carkaci D."/>
            <person name="Dargis R."/>
            <person name="Nielsen X.C."/>
            <person name="Skovgaard O."/>
            <person name="Fuursted K."/>
            <person name="Christensen J.J."/>
        </authorList>
    </citation>
    <scope>NUCLEOTIDE SEQUENCE [LARGE SCALE GENOMIC DNA]</scope>
    <source>
        <strain evidence="14 16">CCUG28094</strain>
    </source>
</reference>
<evidence type="ECO:0000313" key="16">
    <source>
        <dbReference type="Proteomes" id="UP000067698"/>
    </source>
</evidence>
<comment type="catalytic activity">
    <reaction evidence="12">
        <text>2'-deoxyribonucleotide-(2'-deoxyribose 5'-phosphate)-2'-deoxyribonucleotide-DNA = a 3'-end 2'-deoxyribonucleotide-(2,3-dehydro-2,3-deoxyribose 5'-phosphate)-DNA + a 5'-end 5'-phospho-2'-deoxyribonucleoside-DNA + H(+)</text>
        <dbReference type="Rhea" id="RHEA:66592"/>
        <dbReference type="Rhea" id="RHEA-COMP:13180"/>
        <dbReference type="Rhea" id="RHEA-COMP:16897"/>
        <dbReference type="Rhea" id="RHEA-COMP:17067"/>
        <dbReference type="ChEBI" id="CHEBI:15378"/>
        <dbReference type="ChEBI" id="CHEBI:136412"/>
        <dbReference type="ChEBI" id="CHEBI:157695"/>
        <dbReference type="ChEBI" id="CHEBI:167181"/>
        <dbReference type="EC" id="4.2.99.18"/>
    </reaction>
</comment>
<gene>
    <name evidence="12 15" type="primary">nth</name>
    <name evidence="14" type="ORF">AWM74_07760</name>
    <name evidence="15" type="ORF">IMX20_03335</name>
</gene>
<dbReference type="GeneID" id="92867454"/>
<keyword evidence="15" id="KW-0255">Endonuclease</keyword>
<dbReference type="FunFam" id="1.10.340.30:FF:000001">
    <property type="entry name" value="Endonuclease III"/>
    <property type="match status" value="1"/>
</dbReference>
<dbReference type="PROSITE" id="PS01155">
    <property type="entry name" value="ENDONUCLEASE_III_2"/>
    <property type="match status" value="1"/>
</dbReference>
<accession>A0A0U4HQX2</accession>
<evidence type="ECO:0000256" key="9">
    <source>
        <dbReference type="ARBA" id="ARBA00023204"/>
    </source>
</evidence>
<evidence type="ECO:0000256" key="11">
    <source>
        <dbReference type="ARBA" id="ARBA00023295"/>
    </source>
</evidence>
<dbReference type="Pfam" id="PF00633">
    <property type="entry name" value="HHH"/>
    <property type="match status" value="1"/>
</dbReference>
<dbReference type="Gene3D" id="1.10.1670.10">
    <property type="entry name" value="Helix-hairpin-Helix base-excision DNA repair enzymes (C-terminal)"/>
    <property type="match status" value="1"/>
</dbReference>
<organism evidence="15 17">
    <name type="scientific">Aerococcus urinaeequi</name>
    <dbReference type="NCBI Taxonomy" id="51665"/>
    <lineage>
        <taxon>Bacteria</taxon>
        <taxon>Bacillati</taxon>
        <taxon>Bacillota</taxon>
        <taxon>Bacilli</taxon>
        <taxon>Lactobacillales</taxon>
        <taxon>Aerococcaceae</taxon>
        <taxon>Aerococcus</taxon>
    </lineage>
</organism>
<dbReference type="InterPro" id="IPR004036">
    <property type="entry name" value="Endonuclease-III-like_CS2"/>
</dbReference>
<keyword evidence="10 12" id="KW-0456">Lyase</keyword>
<dbReference type="Proteomes" id="UP000067698">
    <property type="component" value="Chromosome"/>
</dbReference>
<dbReference type="HAMAP" id="MF_00942">
    <property type="entry name" value="Nth"/>
    <property type="match status" value="1"/>
</dbReference>
<evidence type="ECO:0000256" key="3">
    <source>
        <dbReference type="ARBA" id="ARBA00022723"/>
    </source>
</evidence>
<dbReference type="OrthoDB" id="9800977at2"/>
<dbReference type="InterPro" id="IPR003265">
    <property type="entry name" value="HhH-GPD_domain"/>
</dbReference>
<dbReference type="GO" id="GO:0051539">
    <property type="term" value="F:4 iron, 4 sulfur cluster binding"/>
    <property type="evidence" value="ECO:0007669"/>
    <property type="project" value="UniProtKB-KW"/>
</dbReference>
<keyword evidence="15" id="KW-0540">Nuclease</keyword>
<dbReference type="GO" id="GO:0019104">
    <property type="term" value="F:DNA N-glycosylase activity"/>
    <property type="evidence" value="ECO:0007669"/>
    <property type="project" value="UniProtKB-UniRule"/>
</dbReference>
<dbReference type="SMART" id="SM00478">
    <property type="entry name" value="ENDO3c"/>
    <property type="match status" value="1"/>
</dbReference>
<comment type="caution">
    <text evidence="12">Lacks conserved residue(s) required for the propagation of feature annotation.</text>
</comment>
<evidence type="ECO:0000256" key="6">
    <source>
        <dbReference type="ARBA" id="ARBA00023004"/>
    </source>
</evidence>
<evidence type="ECO:0000256" key="7">
    <source>
        <dbReference type="ARBA" id="ARBA00023014"/>
    </source>
</evidence>
<dbReference type="GO" id="GO:0140078">
    <property type="term" value="F:class I DNA-(apurinic or apyrimidinic site) endonuclease activity"/>
    <property type="evidence" value="ECO:0007669"/>
    <property type="project" value="UniProtKB-EC"/>
</dbReference>
<dbReference type="KEGG" id="aui:APT62_06270"/>
<evidence type="ECO:0000256" key="8">
    <source>
        <dbReference type="ARBA" id="ARBA00023125"/>
    </source>
</evidence>
<keyword evidence="9 12" id="KW-0234">DNA repair</keyword>
<dbReference type="PIRSF" id="PIRSF001435">
    <property type="entry name" value="Nth"/>
    <property type="match status" value="1"/>
</dbReference>
<evidence type="ECO:0000313" key="17">
    <source>
        <dbReference type="Proteomes" id="UP000595091"/>
    </source>
</evidence>
<keyword evidence="11 12" id="KW-0326">Glycosidase</keyword>
<dbReference type="NCBIfam" id="TIGR01083">
    <property type="entry name" value="nth"/>
    <property type="match status" value="1"/>
</dbReference>
<dbReference type="EC" id="4.2.99.18" evidence="12"/>
<dbReference type="Pfam" id="PF00730">
    <property type="entry name" value="HhH-GPD"/>
    <property type="match status" value="1"/>
</dbReference>